<feature type="binding site" evidence="10">
    <location>
        <position position="125"/>
    </location>
    <ligand>
        <name>FAD</name>
        <dbReference type="ChEBI" id="CHEBI:57692"/>
    </ligand>
</feature>
<comment type="subcellular location">
    <subcellularLocation>
        <location evidence="2">Mitochondrion outer membrane</location>
    </subcellularLocation>
</comment>
<dbReference type="InterPro" id="IPR001834">
    <property type="entry name" value="CBR-like"/>
</dbReference>
<dbReference type="GO" id="GO:0016491">
    <property type="term" value="F:oxidoreductase activity"/>
    <property type="evidence" value="ECO:0007669"/>
    <property type="project" value="UniProtKB-KW"/>
</dbReference>
<proteinExistence type="predicted"/>
<organism evidence="13 14">
    <name type="scientific">Phytophthora boehmeriae</name>
    <dbReference type="NCBI Taxonomy" id="109152"/>
    <lineage>
        <taxon>Eukaryota</taxon>
        <taxon>Sar</taxon>
        <taxon>Stramenopiles</taxon>
        <taxon>Oomycota</taxon>
        <taxon>Peronosporomycetes</taxon>
        <taxon>Peronosporales</taxon>
        <taxon>Peronosporaceae</taxon>
        <taxon>Phytophthora</taxon>
    </lineage>
</organism>
<dbReference type="Pfam" id="PF00175">
    <property type="entry name" value="NAD_binding_1"/>
    <property type="match status" value="1"/>
</dbReference>
<gene>
    <name evidence="13" type="primary">CYB5R3</name>
    <name evidence="13" type="ORF">PHYBOEH_005191</name>
</gene>
<name>A0A8T1WMJ1_9STRA</name>
<keyword evidence="14" id="KW-1185">Reference proteome</keyword>
<evidence type="ECO:0000256" key="4">
    <source>
        <dbReference type="ARBA" id="ARBA00022692"/>
    </source>
</evidence>
<dbReference type="InterPro" id="IPR008333">
    <property type="entry name" value="Cbr1-like_FAD-bd_dom"/>
</dbReference>
<feature type="binding site" evidence="10">
    <location>
        <position position="108"/>
    </location>
    <ligand>
        <name>FAD</name>
        <dbReference type="ChEBI" id="CHEBI:57692"/>
    </ligand>
</feature>
<feature type="binding site" evidence="10">
    <location>
        <position position="142"/>
    </location>
    <ligand>
        <name>FAD</name>
        <dbReference type="ChEBI" id="CHEBI:57692"/>
    </ligand>
</feature>
<dbReference type="Proteomes" id="UP000693981">
    <property type="component" value="Unassembled WGS sequence"/>
</dbReference>
<reference evidence="13" key="1">
    <citation type="submission" date="2021-02" db="EMBL/GenBank/DDBJ databases">
        <authorList>
            <person name="Palmer J.M."/>
        </authorList>
    </citation>
    <scope>NUCLEOTIDE SEQUENCE</scope>
    <source>
        <strain evidence="13">SCRP23</strain>
    </source>
</reference>
<dbReference type="FunFam" id="3.40.50.80:FF:000019">
    <property type="entry name" value="NADH-cytochrome b5 reductase"/>
    <property type="match status" value="1"/>
</dbReference>
<evidence type="ECO:0000256" key="7">
    <source>
        <dbReference type="ARBA" id="ARBA00022989"/>
    </source>
</evidence>
<protein>
    <submittedName>
        <fullName evidence="13">NADH-cytochrome b5 reductase 3</fullName>
    </submittedName>
</protein>
<evidence type="ECO:0000313" key="13">
    <source>
        <dbReference type="EMBL" id="KAG7394421.1"/>
    </source>
</evidence>
<comment type="caution">
    <text evidence="13">The sequence shown here is derived from an EMBL/GenBank/DDBJ whole genome shotgun (WGS) entry which is preliminary data.</text>
</comment>
<dbReference type="CDD" id="cd06183">
    <property type="entry name" value="cyt_b5_reduct_like"/>
    <property type="match status" value="1"/>
</dbReference>
<evidence type="ECO:0000256" key="10">
    <source>
        <dbReference type="PIRSR" id="PIRSR601834-1"/>
    </source>
</evidence>
<keyword evidence="5" id="KW-1000">Mitochondrion outer membrane</keyword>
<comment type="cofactor">
    <cofactor evidence="1 10">
        <name>FAD</name>
        <dbReference type="ChEBI" id="CHEBI:57692"/>
    </cofactor>
</comment>
<keyword evidence="9 11" id="KW-0472">Membrane</keyword>
<dbReference type="FunFam" id="2.40.30.10:FF:000021">
    <property type="entry name" value="NADH-cytochrome b5 reductase"/>
    <property type="match status" value="1"/>
</dbReference>
<evidence type="ECO:0000256" key="8">
    <source>
        <dbReference type="ARBA" id="ARBA00023002"/>
    </source>
</evidence>
<dbReference type="InterPro" id="IPR001433">
    <property type="entry name" value="OxRdtase_FAD/NAD-bd"/>
</dbReference>
<dbReference type="EMBL" id="JAGDFL010000273">
    <property type="protein sequence ID" value="KAG7394421.1"/>
    <property type="molecule type" value="Genomic_DNA"/>
</dbReference>
<evidence type="ECO:0000259" key="12">
    <source>
        <dbReference type="PROSITE" id="PS51384"/>
    </source>
</evidence>
<evidence type="ECO:0000256" key="9">
    <source>
        <dbReference type="ARBA" id="ARBA00023136"/>
    </source>
</evidence>
<evidence type="ECO:0000256" key="6">
    <source>
        <dbReference type="ARBA" id="ARBA00022827"/>
    </source>
</evidence>
<feature type="domain" description="FAD-binding FR-type" evidence="12">
    <location>
        <begin position="53"/>
        <end position="166"/>
    </location>
</feature>
<keyword evidence="5" id="KW-0496">Mitochondrion</keyword>
<accession>A0A8T1WMJ1</accession>
<evidence type="ECO:0000256" key="3">
    <source>
        <dbReference type="ARBA" id="ARBA00022630"/>
    </source>
</evidence>
<feature type="binding site" evidence="10">
    <location>
        <position position="106"/>
    </location>
    <ligand>
        <name>FAD</name>
        <dbReference type="ChEBI" id="CHEBI:57692"/>
    </ligand>
</feature>
<dbReference type="InterPro" id="IPR017927">
    <property type="entry name" value="FAD-bd_FR_type"/>
</dbReference>
<feature type="binding site" evidence="10">
    <location>
        <position position="140"/>
    </location>
    <ligand>
        <name>FAD</name>
        <dbReference type="ChEBI" id="CHEBI:57692"/>
    </ligand>
</feature>
<dbReference type="PROSITE" id="PS51384">
    <property type="entry name" value="FAD_FR"/>
    <property type="match status" value="1"/>
</dbReference>
<dbReference type="Pfam" id="PF00970">
    <property type="entry name" value="FAD_binding_6"/>
    <property type="match status" value="1"/>
</dbReference>
<keyword evidence="3 10" id="KW-0285">Flavoprotein</keyword>
<sequence>MDALLALVDGDLRVLLGVALVAGTTIFLLLSGLKPRAKTLVTLQAPAKLGDLPPTVHLPLIEKETLSHDTRRFRFALPSPEHVLGLPVGQHISLRYKDENDKLVMRSYTPVSSDDTKGYVDLVIKVYFKNVHPKFPDGGKMSQHLEHLAIGDTIEVSGPKGKLSYMGKGEIHIKHRPRDVVPEIRKAKKIGMIAGGTGITPMLQVVRRALQDPEDKTEFYLLFANQTEGDILCREEIEAMAAAHDNVHFWYTVDRAEKNWQYSVGFVSAEMMKKHLPAAASDVQIFMCGPPPMLKFAVQPALEELGFTPDMHFSF</sequence>
<feature type="binding site" evidence="10">
    <location>
        <position position="141"/>
    </location>
    <ligand>
        <name>FAD</name>
        <dbReference type="ChEBI" id="CHEBI:57692"/>
    </ligand>
</feature>
<evidence type="ECO:0000256" key="5">
    <source>
        <dbReference type="ARBA" id="ARBA00022787"/>
    </source>
</evidence>
<feature type="binding site" evidence="10">
    <location>
        <position position="200"/>
    </location>
    <ligand>
        <name>FAD</name>
        <dbReference type="ChEBI" id="CHEBI:57692"/>
    </ligand>
</feature>
<evidence type="ECO:0000256" key="2">
    <source>
        <dbReference type="ARBA" id="ARBA00004294"/>
    </source>
</evidence>
<dbReference type="OrthoDB" id="432685at2759"/>
<dbReference type="AlphaFoldDB" id="A0A8T1WMJ1"/>
<dbReference type="GO" id="GO:0071949">
    <property type="term" value="F:FAD binding"/>
    <property type="evidence" value="ECO:0007669"/>
    <property type="project" value="TreeGrafter"/>
</dbReference>
<keyword evidence="8" id="KW-0560">Oxidoreductase</keyword>
<evidence type="ECO:0000256" key="1">
    <source>
        <dbReference type="ARBA" id="ARBA00001974"/>
    </source>
</evidence>
<evidence type="ECO:0000313" key="14">
    <source>
        <dbReference type="Proteomes" id="UP000693981"/>
    </source>
</evidence>
<feature type="transmembrane region" description="Helical" evidence="11">
    <location>
        <begin position="12"/>
        <end position="30"/>
    </location>
</feature>
<dbReference type="PANTHER" id="PTHR19370:SF185">
    <property type="entry name" value="NADH-CYTOCHROME B5 REDUCTASE"/>
    <property type="match status" value="1"/>
</dbReference>
<dbReference type="PANTHER" id="PTHR19370">
    <property type="entry name" value="NADH-CYTOCHROME B5 REDUCTASE"/>
    <property type="match status" value="1"/>
</dbReference>
<dbReference type="GO" id="GO:0005741">
    <property type="term" value="C:mitochondrial outer membrane"/>
    <property type="evidence" value="ECO:0007669"/>
    <property type="project" value="UniProtKB-SubCell"/>
</dbReference>
<feature type="binding site" evidence="10">
    <location>
        <position position="128"/>
    </location>
    <ligand>
        <name>FAD</name>
        <dbReference type="ChEBI" id="CHEBI:57692"/>
    </ligand>
</feature>
<keyword evidence="6 10" id="KW-0274">FAD</keyword>
<evidence type="ECO:0000256" key="11">
    <source>
        <dbReference type="SAM" id="Phobius"/>
    </source>
</evidence>
<feature type="binding site" evidence="10">
    <location>
        <position position="123"/>
    </location>
    <ligand>
        <name>FAD</name>
        <dbReference type="ChEBI" id="CHEBI:57692"/>
    </ligand>
</feature>
<keyword evidence="7 11" id="KW-1133">Transmembrane helix</keyword>
<keyword evidence="4 11" id="KW-0812">Transmembrane</keyword>